<evidence type="ECO:0000313" key="8">
    <source>
        <dbReference type="Proteomes" id="UP001224775"/>
    </source>
</evidence>
<evidence type="ECO:0000259" key="6">
    <source>
        <dbReference type="Pfam" id="PF00535"/>
    </source>
</evidence>
<evidence type="ECO:0000256" key="2">
    <source>
        <dbReference type="ARBA" id="ARBA00022676"/>
    </source>
</evidence>
<dbReference type="GO" id="GO:0035269">
    <property type="term" value="P:protein O-linked glycosylation via mannose"/>
    <property type="evidence" value="ECO:0007669"/>
    <property type="project" value="TreeGrafter"/>
</dbReference>
<dbReference type="PANTHER" id="PTHR43398">
    <property type="entry name" value="DOLICHOL-PHOSPHATE MANNOSYLTRANSFERASE SUBUNIT 1"/>
    <property type="match status" value="1"/>
</dbReference>
<dbReference type="AlphaFoldDB" id="A0AAD9DIU1"/>
<reference evidence="7" key="1">
    <citation type="submission" date="2023-06" db="EMBL/GenBank/DDBJ databases">
        <title>Survivors Of The Sea: Transcriptome response of Skeletonema marinoi to long-term dormancy.</title>
        <authorList>
            <person name="Pinder M.I.M."/>
            <person name="Kourtchenko O."/>
            <person name="Robertson E.K."/>
            <person name="Larsson T."/>
            <person name="Maumus F."/>
            <person name="Osuna-Cruz C.M."/>
            <person name="Vancaester E."/>
            <person name="Stenow R."/>
            <person name="Vandepoele K."/>
            <person name="Ploug H."/>
            <person name="Bruchert V."/>
            <person name="Godhe A."/>
            <person name="Topel M."/>
        </authorList>
    </citation>
    <scope>NUCLEOTIDE SEQUENCE</scope>
    <source>
        <strain evidence="7">R05AC</strain>
    </source>
</reference>
<dbReference type="InterPro" id="IPR029044">
    <property type="entry name" value="Nucleotide-diphossugar_trans"/>
</dbReference>
<evidence type="ECO:0000313" key="7">
    <source>
        <dbReference type="EMBL" id="KAK1748827.1"/>
    </source>
</evidence>
<dbReference type="GO" id="GO:0006488">
    <property type="term" value="P:dolichol-linked oligosaccharide biosynthetic process"/>
    <property type="evidence" value="ECO:0007669"/>
    <property type="project" value="TreeGrafter"/>
</dbReference>
<protein>
    <recommendedName>
        <fullName evidence="4">Dolichol-phosphate mannosyltransferase subunit 1</fullName>
        <ecNumber evidence="4">2.4.1.83</ecNumber>
    </recommendedName>
</protein>
<dbReference type="CDD" id="cd06442">
    <property type="entry name" value="DPM1_like"/>
    <property type="match status" value="1"/>
</dbReference>
<feature type="chain" id="PRO_5042237984" description="Dolichol-phosphate mannosyltransferase subunit 1" evidence="5">
    <location>
        <begin position="28"/>
        <end position="281"/>
    </location>
</feature>
<dbReference type="EC" id="2.4.1.83" evidence="4"/>
<keyword evidence="4" id="KW-0256">Endoplasmic reticulum</keyword>
<comment type="subcellular location">
    <subcellularLocation>
        <location evidence="4">Endoplasmic reticulum</location>
    </subcellularLocation>
</comment>
<organism evidence="7 8">
    <name type="scientific">Skeletonema marinoi</name>
    <dbReference type="NCBI Taxonomy" id="267567"/>
    <lineage>
        <taxon>Eukaryota</taxon>
        <taxon>Sar</taxon>
        <taxon>Stramenopiles</taxon>
        <taxon>Ochrophyta</taxon>
        <taxon>Bacillariophyta</taxon>
        <taxon>Coscinodiscophyceae</taxon>
        <taxon>Thalassiosirophycidae</taxon>
        <taxon>Thalassiosirales</taxon>
        <taxon>Skeletonemataceae</taxon>
        <taxon>Skeletonema</taxon>
        <taxon>Skeletonema marinoi-dohrnii complex</taxon>
    </lineage>
</organism>
<proteinExistence type="inferred from homology"/>
<dbReference type="EMBL" id="JATAAI010000001">
    <property type="protein sequence ID" value="KAK1748827.1"/>
    <property type="molecule type" value="Genomic_DNA"/>
</dbReference>
<gene>
    <name evidence="7" type="ORF">QTG54_000766</name>
</gene>
<comment type="subunit">
    <text evidence="4">Component of the dolichol-phosphate mannose (DPM) synthase complex.</text>
</comment>
<comment type="caution">
    <text evidence="7">The sequence shown here is derived from an EMBL/GenBank/DDBJ whole genome shotgun (WGS) entry which is preliminary data.</text>
</comment>
<dbReference type="GO" id="GO:0006506">
    <property type="term" value="P:GPI anchor biosynthetic process"/>
    <property type="evidence" value="ECO:0007669"/>
    <property type="project" value="TreeGrafter"/>
</dbReference>
<comment type="function">
    <text evidence="4">Transfers mannose from GDP-mannose to dolichol monophosphate to form dolichol phosphate mannose (Dol-P-Man) which is the mannosyl donor in pathways leading to N-glycosylation, glycosyl phosphatidylinositol membrane anchoring, and O-mannosylation of proteins.</text>
</comment>
<sequence length="281" mass="30706">MNNLRHLFYAVIACAFSLVVLVSSTQATIDNSPASSTSEEGACLTSISTNSSNMLYSIILPTYNERENLPIMTQLIHDTFTDAKLNYEIVVVDDNSPDKTLNVAQSLQSIFGKDHIKIVSRAAKLGLGSAYSAGLKVSSGQRIILMDADLSHHPKFIPEMIAVMDSTTKKVDIVSGTRYSRGGGVAGWDTYRKLTSCGANFLAKFLLATGGASDLTGSFRLYERYALEQILPQVKQKGYAFQMEIIVRAHKSGMKIGDVPITLSIAFMERVNSEQMKLSCI</sequence>
<evidence type="ECO:0000256" key="1">
    <source>
        <dbReference type="ARBA" id="ARBA00006739"/>
    </source>
</evidence>
<comment type="pathway">
    <text evidence="4">Protein modification; protein glycosylation.</text>
</comment>
<dbReference type="FunFam" id="3.90.550.10:FF:000122">
    <property type="entry name" value="Dolichol-phosphate mannosyltransferase subunit 1"/>
    <property type="match status" value="1"/>
</dbReference>
<name>A0AAD9DIU1_9STRA</name>
<comment type="catalytic activity">
    <reaction evidence="4">
        <text>a di-trans,poly-cis-dolichyl phosphate + GDP-alpha-D-mannose = a di-trans,poly-cis-dolichyl beta-D-mannosyl phosphate + GDP</text>
        <dbReference type="Rhea" id="RHEA:21184"/>
        <dbReference type="Rhea" id="RHEA-COMP:19498"/>
        <dbReference type="Rhea" id="RHEA-COMP:19501"/>
        <dbReference type="ChEBI" id="CHEBI:57527"/>
        <dbReference type="ChEBI" id="CHEBI:57683"/>
        <dbReference type="ChEBI" id="CHEBI:58189"/>
        <dbReference type="ChEBI" id="CHEBI:58211"/>
    </reaction>
</comment>
<dbReference type="GO" id="GO:0005789">
    <property type="term" value="C:endoplasmic reticulum membrane"/>
    <property type="evidence" value="ECO:0007669"/>
    <property type="project" value="TreeGrafter"/>
</dbReference>
<evidence type="ECO:0000256" key="5">
    <source>
        <dbReference type="SAM" id="SignalP"/>
    </source>
</evidence>
<comment type="similarity">
    <text evidence="1 4">Belongs to the glycosyltransferase 2 family.</text>
</comment>
<dbReference type="Proteomes" id="UP001224775">
    <property type="component" value="Unassembled WGS sequence"/>
</dbReference>
<accession>A0AAD9DIU1</accession>
<dbReference type="InterPro" id="IPR039528">
    <property type="entry name" value="DPM1-like"/>
</dbReference>
<evidence type="ECO:0000256" key="4">
    <source>
        <dbReference type="RuleBase" id="RU365083"/>
    </source>
</evidence>
<dbReference type="Pfam" id="PF00535">
    <property type="entry name" value="Glycos_transf_2"/>
    <property type="match status" value="1"/>
</dbReference>
<dbReference type="Gene3D" id="3.90.550.10">
    <property type="entry name" value="Spore Coat Polysaccharide Biosynthesis Protein SpsA, Chain A"/>
    <property type="match status" value="1"/>
</dbReference>
<feature type="signal peptide" evidence="5">
    <location>
        <begin position="1"/>
        <end position="27"/>
    </location>
</feature>
<evidence type="ECO:0000256" key="3">
    <source>
        <dbReference type="ARBA" id="ARBA00022679"/>
    </source>
</evidence>
<keyword evidence="3 4" id="KW-0808">Transferase</keyword>
<dbReference type="PANTHER" id="PTHR43398:SF1">
    <property type="entry name" value="DOLICHOL-PHOSPHATE MANNOSYLTRANSFERASE SUBUNIT 1"/>
    <property type="match status" value="1"/>
</dbReference>
<dbReference type="GO" id="GO:0004582">
    <property type="term" value="F:dolichyl-phosphate beta-D-mannosyltransferase activity"/>
    <property type="evidence" value="ECO:0007669"/>
    <property type="project" value="UniProtKB-UniRule"/>
</dbReference>
<keyword evidence="8" id="KW-1185">Reference proteome</keyword>
<keyword evidence="2 4" id="KW-0328">Glycosyltransferase</keyword>
<keyword evidence="5" id="KW-0732">Signal</keyword>
<dbReference type="SUPFAM" id="SSF53448">
    <property type="entry name" value="Nucleotide-diphospho-sugar transferases"/>
    <property type="match status" value="1"/>
</dbReference>
<feature type="domain" description="Glycosyltransferase 2-like" evidence="6">
    <location>
        <begin position="57"/>
        <end position="230"/>
    </location>
</feature>
<dbReference type="InterPro" id="IPR001173">
    <property type="entry name" value="Glyco_trans_2-like"/>
</dbReference>